<dbReference type="Gene3D" id="3.30.1370.110">
    <property type="match status" value="1"/>
</dbReference>
<evidence type="ECO:0000256" key="1">
    <source>
        <dbReference type="SAM" id="MobiDB-lite"/>
    </source>
</evidence>
<comment type="caution">
    <text evidence="3">The sequence shown here is derived from an EMBL/GenBank/DDBJ whole genome shotgun (WGS) entry which is preliminary data.</text>
</comment>
<dbReference type="AlphaFoldDB" id="A0A7Y3RK76"/>
<reference evidence="3 4" key="1">
    <citation type="submission" date="2020-05" db="EMBL/GenBank/DDBJ databases">
        <title>Parvularcula mediterraneae sp. nov., isolated from polypropylene straw from shallow seawater of the seashore of Laganas in Zakynthos island, Greece.</title>
        <authorList>
            <person name="Szabo I."/>
            <person name="Al-Omari J."/>
            <person name="Rado J."/>
            <person name="Szerdahelyi G.S."/>
        </authorList>
    </citation>
    <scope>NUCLEOTIDE SEQUENCE [LARGE SCALE GENOMIC DNA]</scope>
    <source>
        <strain evidence="3 4">ZS-1/3</strain>
    </source>
</reference>
<keyword evidence="4" id="KW-1185">Reference proteome</keyword>
<dbReference type="EMBL" id="JABFCX010000002">
    <property type="protein sequence ID" value="NNU15599.1"/>
    <property type="molecule type" value="Genomic_DNA"/>
</dbReference>
<feature type="domain" description="Smr" evidence="2">
    <location>
        <begin position="87"/>
        <end position="172"/>
    </location>
</feature>
<proteinExistence type="predicted"/>
<dbReference type="InterPro" id="IPR002625">
    <property type="entry name" value="Smr_dom"/>
</dbReference>
<gene>
    <name evidence="3" type="ORF">HK107_04605</name>
</gene>
<dbReference type="PANTHER" id="PTHR35562:SF2">
    <property type="entry name" value="DNA ENDONUCLEASE SMRA-RELATED"/>
    <property type="match status" value="1"/>
</dbReference>
<sequence length="177" mass="19478">MRKGRDLTGTERKLWNSVARTVAPLPERKIPGLPETKEPDLALPAPNPIRGETRVAPVMPRRSPLQPADPQREKLVARGRLPIDAVLDLHGLRQTEADKRTTAFITRAALLGHRVLLVITGKGSKEGEQGRGVLKKRFLQGIEMGHFGGAVSSVRQAHQRHGGAGAFYVFLRAPKKR</sequence>
<dbReference type="RefSeq" id="WP_173197164.1">
    <property type="nucleotide sequence ID" value="NZ_JABFCX010000002.1"/>
</dbReference>
<feature type="region of interest" description="Disordered" evidence="1">
    <location>
        <begin position="26"/>
        <end position="52"/>
    </location>
</feature>
<dbReference type="PROSITE" id="PS50828">
    <property type="entry name" value="SMR"/>
    <property type="match status" value="1"/>
</dbReference>
<evidence type="ECO:0000259" key="2">
    <source>
        <dbReference type="PROSITE" id="PS50828"/>
    </source>
</evidence>
<evidence type="ECO:0000313" key="4">
    <source>
        <dbReference type="Proteomes" id="UP000536835"/>
    </source>
</evidence>
<protein>
    <submittedName>
        <fullName evidence="3">Smr/MutS family protein</fullName>
    </submittedName>
</protein>
<feature type="compositionally biased region" description="Basic and acidic residues" evidence="1">
    <location>
        <begin position="26"/>
        <end position="40"/>
    </location>
</feature>
<dbReference type="PANTHER" id="PTHR35562">
    <property type="entry name" value="DNA ENDONUCLEASE SMRA-RELATED"/>
    <property type="match status" value="1"/>
</dbReference>
<dbReference type="SUPFAM" id="SSF160443">
    <property type="entry name" value="SMR domain-like"/>
    <property type="match status" value="1"/>
</dbReference>
<dbReference type="InterPro" id="IPR036063">
    <property type="entry name" value="Smr_dom_sf"/>
</dbReference>
<dbReference type="Proteomes" id="UP000536835">
    <property type="component" value="Unassembled WGS sequence"/>
</dbReference>
<name>A0A7Y3RK76_9PROT</name>
<organism evidence="3 4">
    <name type="scientific">Parvularcula mediterranea</name>
    <dbReference type="NCBI Taxonomy" id="2732508"/>
    <lineage>
        <taxon>Bacteria</taxon>
        <taxon>Pseudomonadati</taxon>
        <taxon>Pseudomonadota</taxon>
        <taxon>Alphaproteobacteria</taxon>
        <taxon>Parvularculales</taxon>
        <taxon>Parvularculaceae</taxon>
        <taxon>Parvularcula</taxon>
    </lineage>
</organism>
<dbReference type="Pfam" id="PF01713">
    <property type="entry name" value="Smr"/>
    <property type="match status" value="1"/>
</dbReference>
<accession>A0A7Y3RK76</accession>
<evidence type="ECO:0000313" key="3">
    <source>
        <dbReference type="EMBL" id="NNU15599.1"/>
    </source>
</evidence>